<reference evidence="1 2" key="1">
    <citation type="submission" date="2018-08" db="EMBL/GenBank/DDBJ databases">
        <title>A genome reference for cultivated species of the human gut microbiota.</title>
        <authorList>
            <person name="Zou Y."/>
            <person name="Xue W."/>
            <person name="Luo G."/>
        </authorList>
    </citation>
    <scope>NUCLEOTIDE SEQUENCE [LARGE SCALE GENOMIC DNA]</scope>
    <source>
        <strain evidence="1 2">AF31-21AC</strain>
    </source>
</reference>
<proteinExistence type="predicted"/>
<protein>
    <submittedName>
        <fullName evidence="1">Uncharacterized protein</fullName>
    </submittedName>
</protein>
<sequence length="142" mass="16285">MMGFFDNKTVTLFNRSFNAETEEETYYPTLLEGVDLVETKGANVSKSGMDSADAAKLFVDVNKTIKPYLPPKEWENMPDKCKQYFLTFNPAQDFFIKGDHTGTILPKNDAYQWLLNRCDDCYKVTTIDKYEDILPHFEVGGV</sequence>
<comment type="caution">
    <text evidence="1">The sequence shown here is derived from an EMBL/GenBank/DDBJ whole genome shotgun (WGS) entry which is preliminary data.</text>
</comment>
<organism evidence="1 2">
    <name type="scientific">Roseburia intestinalis</name>
    <dbReference type="NCBI Taxonomy" id="166486"/>
    <lineage>
        <taxon>Bacteria</taxon>
        <taxon>Bacillati</taxon>
        <taxon>Bacillota</taxon>
        <taxon>Clostridia</taxon>
        <taxon>Lachnospirales</taxon>
        <taxon>Lachnospiraceae</taxon>
        <taxon>Roseburia</taxon>
    </lineage>
</organism>
<accession>A0A3R6JG52</accession>
<evidence type="ECO:0000313" key="2">
    <source>
        <dbReference type="Proteomes" id="UP000283586"/>
    </source>
</evidence>
<dbReference type="Proteomes" id="UP000283586">
    <property type="component" value="Unassembled WGS sequence"/>
</dbReference>
<gene>
    <name evidence="1" type="ORF">DWZ31_06855</name>
</gene>
<dbReference type="EMBL" id="QRQN01000006">
    <property type="protein sequence ID" value="RHN09775.1"/>
    <property type="molecule type" value="Genomic_DNA"/>
</dbReference>
<name>A0A3R6JG52_9FIRM</name>
<dbReference type="AlphaFoldDB" id="A0A3R6JG52"/>
<dbReference type="RefSeq" id="WP_118488491.1">
    <property type="nucleotide sequence ID" value="NZ_QRQN01000006.1"/>
</dbReference>
<evidence type="ECO:0000313" key="1">
    <source>
        <dbReference type="EMBL" id="RHN09775.1"/>
    </source>
</evidence>